<comment type="caution">
    <text evidence="2">The sequence shown here is derived from an EMBL/GenBank/DDBJ whole genome shotgun (WGS) entry which is preliminary data.</text>
</comment>
<reference evidence="2 3" key="1">
    <citation type="submission" date="2024-07" db="EMBL/GenBank/DDBJ databases">
        <authorList>
            <person name="Wang L."/>
        </authorList>
    </citation>
    <scope>NUCLEOTIDE SEQUENCE [LARGE SCALE GENOMIC DNA]</scope>
    <source>
        <strain evidence="2 3">WL359</strain>
    </source>
</reference>
<feature type="domain" description="Glycosyl transferase family 25" evidence="1">
    <location>
        <begin position="2"/>
        <end position="171"/>
    </location>
</feature>
<proteinExistence type="predicted"/>
<protein>
    <submittedName>
        <fullName evidence="2">Glycosyltransferase family 25 protein</fullName>
    </submittedName>
</protein>
<dbReference type="CDD" id="cd06532">
    <property type="entry name" value="Glyco_transf_25"/>
    <property type="match status" value="1"/>
</dbReference>
<accession>A0ABV3NZH2</accession>
<evidence type="ECO:0000313" key="2">
    <source>
        <dbReference type="EMBL" id="MEW7314948.1"/>
    </source>
</evidence>
<name>A0ABV3NZH2_9ENTR</name>
<evidence type="ECO:0000259" key="1">
    <source>
        <dbReference type="Pfam" id="PF01755"/>
    </source>
</evidence>
<dbReference type="Pfam" id="PF01755">
    <property type="entry name" value="Glyco_transf_25"/>
    <property type="match status" value="1"/>
</dbReference>
<evidence type="ECO:0000313" key="3">
    <source>
        <dbReference type="Proteomes" id="UP001555342"/>
    </source>
</evidence>
<sequence length="251" mass="28248">MRTFIVSLESDIDRRKEMALLCEEHSLSYEFINAVDGRKLPLEVATIVTHDFHNSKLTRGEIGCALSHLNIYSKMVAEDTPHALVLEDDALFDASIHDYLTGINGTISKTKPEVFILTATCSYNKHIKKSDGSGHDYFRTVNGSGTYGYIINLPAVKLLIDANLPIKFESDRWAIFRDITGIRVWCTNTPVVKNSCMDVEKSTIGSERHSLARDRGRVINQLKRETSFYQLKRIKNVILNKSGVGTPSKQI</sequence>
<gene>
    <name evidence="2" type="ORF">AB1E22_19950</name>
</gene>
<dbReference type="Proteomes" id="UP001555342">
    <property type="component" value="Unassembled WGS sequence"/>
</dbReference>
<dbReference type="RefSeq" id="WP_367596958.1">
    <property type="nucleotide sequence ID" value="NZ_JBFMVT010000002.1"/>
</dbReference>
<dbReference type="EMBL" id="JBFMVT010000002">
    <property type="protein sequence ID" value="MEW7314948.1"/>
    <property type="molecule type" value="Genomic_DNA"/>
</dbReference>
<dbReference type="InterPro" id="IPR002654">
    <property type="entry name" value="Glyco_trans_25"/>
</dbReference>
<keyword evidence="3" id="KW-1185">Reference proteome</keyword>
<organism evidence="2 3">
    <name type="scientific">Buttiauxella gaviniae</name>
    <dbReference type="NCBI Taxonomy" id="82990"/>
    <lineage>
        <taxon>Bacteria</taxon>
        <taxon>Pseudomonadati</taxon>
        <taxon>Pseudomonadota</taxon>
        <taxon>Gammaproteobacteria</taxon>
        <taxon>Enterobacterales</taxon>
        <taxon>Enterobacteriaceae</taxon>
        <taxon>Buttiauxella</taxon>
    </lineage>
</organism>